<evidence type="ECO:0000313" key="5">
    <source>
        <dbReference type="Proteomes" id="UP000285604"/>
    </source>
</evidence>
<accession>A0AA92WEE4</accession>
<keyword evidence="4" id="KW-0675">Receptor</keyword>
<sequence>MDWFNFTYELNWDKDKMVLKNLGFDSSSTNLAQNLTFNFQPLKSWFIKLHGEHYRNQIADHQHKNLTLADASTSYGFRNGMELSLTALNLFNQRTYGYTVYSGLTRTSKEYQLRGRTILMSMFFHF</sequence>
<keyword evidence="2" id="KW-0472">Membrane</keyword>
<dbReference type="SUPFAM" id="SSF56935">
    <property type="entry name" value="Porins"/>
    <property type="match status" value="1"/>
</dbReference>
<keyword evidence="3" id="KW-0998">Cell outer membrane</keyword>
<gene>
    <name evidence="4" type="ORF">DXA63_04245</name>
</gene>
<evidence type="ECO:0000256" key="2">
    <source>
        <dbReference type="ARBA" id="ARBA00023136"/>
    </source>
</evidence>
<dbReference type="Gene3D" id="2.40.170.20">
    <property type="entry name" value="TonB-dependent receptor, beta-barrel domain"/>
    <property type="match status" value="1"/>
</dbReference>
<dbReference type="EMBL" id="QSCI01000010">
    <property type="protein sequence ID" value="RGX97087.1"/>
    <property type="molecule type" value="Genomic_DNA"/>
</dbReference>
<reference evidence="4 5" key="1">
    <citation type="submission" date="2018-08" db="EMBL/GenBank/DDBJ databases">
        <title>A genome reference for cultivated species of the human gut microbiota.</title>
        <authorList>
            <person name="Zou Y."/>
            <person name="Xue W."/>
            <person name="Luo G."/>
        </authorList>
    </citation>
    <scope>NUCLEOTIDE SEQUENCE [LARGE SCALE GENOMIC DNA]</scope>
    <source>
        <strain evidence="4 5">OF03-3</strain>
    </source>
</reference>
<evidence type="ECO:0000256" key="3">
    <source>
        <dbReference type="ARBA" id="ARBA00023237"/>
    </source>
</evidence>
<protein>
    <submittedName>
        <fullName evidence="4">TonB-dependent receptor</fullName>
    </submittedName>
</protein>
<dbReference type="GO" id="GO:0009279">
    <property type="term" value="C:cell outer membrane"/>
    <property type="evidence" value="ECO:0007669"/>
    <property type="project" value="UniProtKB-SubCell"/>
</dbReference>
<proteinExistence type="predicted"/>
<comment type="caution">
    <text evidence="4">The sequence shown here is derived from an EMBL/GenBank/DDBJ whole genome shotgun (WGS) entry which is preliminary data.</text>
</comment>
<dbReference type="Proteomes" id="UP000285604">
    <property type="component" value="Unassembled WGS sequence"/>
</dbReference>
<dbReference type="AlphaFoldDB" id="A0AA92WEE4"/>
<evidence type="ECO:0000313" key="4">
    <source>
        <dbReference type="EMBL" id="RGX97087.1"/>
    </source>
</evidence>
<comment type="subcellular location">
    <subcellularLocation>
        <location evidence="1">Cell outer membrane</location>
    </subcellularLocation>
</comment>
<evidence type="ECO:0000256" key="1">
    <source>
        <dbReference type="ARBA" id="ARBA00004442"/>
    </source>
</evidence>
<organism evidence="4 5">
    <name type="scientific">Segatella copri</name>
    <dbReference type="NCBI Taxonomy" id="165179"/>
    <lineage>
        <taxon>Bacteria</taxon>
        <taxon>Pseudomonadati</taxon>
        <taxon>Bacteroidota</taxon>
        <taxon>Bacteroidia</taxon>
        <taxon>Bacteroidales</taxon>
        <taxon>Prevotellaceae</taxon>
        <taxon>Segatella</taxon>
    </lineage>
</organism>
<dbReference type="InterPro" id="IPR036942">
    <property type="entry name" value="Beta-barrel_TonB_sf"/>
</dbReference>
<name>A0AA92WEE4_9BACT</name>